<accession>A0A2K3QH31</accession>
<keyword evidence="2" id="KW-0328">Glycosyltransferase</keyword>
<comment type="caution">
    <text evidence="2">The sequence shown here is derived from an EMBL/GenBank/DDBJ whole genome shotgun (WGS) entry which is preliminary data.</text>
</comment>
<comment type="similarity">
    <text evidence="1">Belongs to the glycosyltransferase 32 family.</text>
</comment>
<dbReference type="PANTHER" id="PTHR31834">
    <property type="entry name" value="INITIATION-SPECIFIC ALPHA-1,6-MANNOSYLTRANSFERASE"/>
    <property type="match status" value="1"/>
</dbReference>
<dbReference type="GO" id="GO:0006487">
    <property type="term" value="P:protein N-linked glycosylation"/>
    <property type="evidence" value="ECO:0007669"/>
    <property type="project" value="TreeGrafter"/>
</dbReference>
<dbReference type="STRING" id="45235.A0A2K3QH31"/>
<dbReference type="PANTHER" id="PTHR31834:SF10">
    <property type="entry name" value="TRANSFERASE, PUTATIVE (AFU_ORTHOLOGUE AFUA_8G02040)-RELATED"/>
    <property type="match status" value="1"/>
</dbReference>
<dbReference type="InterPro" id="IPR007577">
    <property type="entry name" value="GlycoTrfase_DXD_sugar-bd_CS"/>
</dbReference>
<sequence>MLLPYGSLRFRPRILLLAAAVFAATLWTLLWVGRQSAPRLPNAQTLERDYPLTWKHVQSFNGTGGAWYIPREWIGEGRPEPQTIVEAARMASDAATSKHHRQLAFSNIPLLVHQTSATARVTRWKPDVLPWVEQWLQYAVSPDRSPMAYFFWDDEGILAFMREFESDFLDHFNTLFTPVERADIFRILACKWFGGVYADVDTEPLKHPATWIRSSDLAVWTDEMTGSTYGHQFGQGASSPSDEASSRPVNLLWGLEADTDPQSDVYWRMGYTYPVQLTQWALASAPKHPVLSQFMDGLNAQISEAKKTSFDAAAAEKADPLTRTGPAAVTLATSTWLEKKVGFRWNALTGLKDGGRAKLVSDVLVLPITGFSPGRGKYGNMGSKPVTDPDARLHHHALGSWRRFDLIVEYGKFCRTMFGLCKAWTKVPG</sequence>
<dbReference type="SUPFAM" id="SSF53448">
    <property type="entry name" value="Nucleotide-diphospho-sugar transferases"/>
    <property type="match status" value="1"/>
</dbReference>
<dbReference type="GO" id="GO:0000009">
    <property type="term" value="F:alpha-1,6-mannosyltransferase activity"/>
    <property type="evidence" value="ECO:0007669"/>
    <property type="project" value="InterPro"/>
</dbReference>
<evidence type="ECO:0000313" key="2">
    <source>
        <dbReference type="EMBL" id="PNY26820.1"/>
    </source>
</evidence>
<dbReference type="Proteomes" id="UP000236621">
    <property type="component" value="Unassembled WGS sequence"/>
</dbReference>
<name>A0A2K3QH31_9HYPO</name>
<dbReference type="Pfam" id="PF04488">
    <property type="entry name" value="Gly_transf_sug"/>
    <property type="match status" value="1"/>
</dbReference>
<dbReference type="AlphaFoldDB" id="A0A2K3QH31"/>
<keyword evidence="3" id="KW-1185">Reference proteome</keyword>
<dbReference type="OrthoDB" id="1577640at2759"/>
<organism evidence="2 3">
    <name type="scientific">Tolypocladium capitatum</name>
    <dbReference type="NCBI Taxonomy" id="45235"/>
    <lineage>
        <taxon>Eukaryota</taxon>
        <taxon>Fungi</taxon>
        <taxon>Dikarya</taxon>
        <taxon>Ascomycota</taxon>
        <taxon>Pezizomycotina</taxon>
        <taxon>Sordariomycetes</taxon>
        <taxon>Hypocreomycetidae</taxon>
        <taxon>Hypocreales</taxon>
        <taxon>Ophiocordycipitaceae</taxon>
        <taxon>Tolypocladium</taxon>
    </lineage>
</organism>
<dbReference type="InterPro" id="IPR039367">
    <property type="entry name" value="Och1-like"/>
</dbReference>
<evidence type="ECO:0000313" key="3">
    <source>
        <dbReference type="Proteomes" id="UP000236621"/>
    </source>
</evidence>
<proteinExistence type="inferred from homology"/>
<dbReference type="EMBL" id="NRSZ01000494">
    <property type="protein sequence ID" value="PNY26820.1"/>
    <property type="molecule type" value="Genomic_DNA"/>
</dbReference>
<reference evidence="2 3" key="1">
    <citation type="submission" date="2017-08" db="EMBL/GenBank/DDBJ databases">
        <title>Harnessing the power of phylogenomics to disentangle the directionality and signatures of interkingdom host jumping in the parasitic fungal genus Tolypocladium.</title>
        <authorList>
            <person name="Quandt C.A."/>
            <person name="Patterson W."/>
            <person name="Spatafora J.W."/>
        </authorList>
    </citation>
    <scope>NUCLEOTIDE SEQUENCE [LARGE SCALE GENOMIC DNA]</scope>
    <source>
        <strain evidence="2 3">CBS 113982</strain>
    </source>
</reference>
<evidence type="ECO:0000256" key="1">
    <source>
        <dbReference type="ARBA" id="ARBA00009003"/>
    </source>
</evidence>
<keyword evidence="2" id="KW-0808">Transferase</keyword>
<dbReference type="Gene3D" id="3.90.550.20">
    <property type="match status" value="1"/>
</dbReference>
<dbReference type="GO" id="GO:0000136">
    <property type="term" value="C:mannan polymerase complex"/>
    <property type="evidence" value="ECO:0007669"/>
    <property type="project" value="TreeGrafter"/>
</dbReference>
<dbReference type="InterPro" id="IPR029044">
    <property type="entry name" value="Nucleotide-diphossugar_trans"/>
</dbReference>
<protein>
    <submittedName>
        <fullName evidence="2">Initiation-specific alpha-1,6-mannosyltransferase</fullName>
    </submittedName>
</protein>
<gene>
    <name evidence="2" type="ORF">TCAP_03252</name>
</gene>